<name>A0A1S1PSX7_9ACTN</name>
<dbReference type="InterPro" id="IPR029016">
    <property type="entry name" value="GAF-like_dom_sf"/>
</dbReference>
<dbReference type="InterPro" id="IPR050482">
    <property type="entry name" value="Sensor_HK_TwoCompSys"/>
</dbReference>
<protein>
    <submittedName>
        <fullName evidence="6">Histidine kinase</fullName>
    </submittedName>
</protein>
<sequence>MDPWPEGVGGDHRLGGDSGAAAGAAGAGGGAGTGAGIDEIREIHEIQQIREIREIQEILTARDVEETTESLKIMDVPDAFDEFGAERPGRLELDELMAQLVERAHEVMTTQGRLRGLLRAHRAVAADLSLEVVLRRIAEAACELVDARYGALGVIARDGRLEQFIHVGMDADLVGRIGHLPRGEGVLGLLTAEPRAVRLDDIAAHEHAVGFPPGHPPMRTFLGVPIKVRSEVFGNLYLTEKRGGRRFTAQDEELVLALAASAGVAIENARLFGAAQRRQQWLQASADIMRHLLADGPEPLTLIVARAREVADADLACVLLAAGATEELLVDAADGPQADRLLGESVPTAGTLAGRAVAAGRPLLVDDAAAEPGVTGFGGLDIGPLMVIPLVGAQVGTGAVVLARGPAGRPFADGDLDMAATFAGHVQVALGLAASRATRDRLLVLEDRDRIARDLHDHVMQRLYAVALGLQGMAAAEDRPQSAGRLATYVDDLDATIREIRSTVFELRGRRSTGGPGVRARLGEIVEEVAEALGFSPRLRVDGPLDTALEGNIADHLLAVARESLSNVARHARASRVELSVTVGQGWLCAEVTDDGVGLGDTGRRSGLHNLRSRAEELGGTFDIVPGPSGGTQLRWAVPLP</sequence>
<keyword evidence="3" id="KW-0902">Two-component regulatory system</keyword>
<dbReference type="EMBL" id="MAXA01000235">
    <property type="protein sequence ID" value="OHV24417.1"/>
    <property type="molecule type" value="Genomic_DNA"/>
</dbReference>
<dbReference type="CDD" id="cd16917">
    <property type="entry name" value="HATPase_UhpB-NarQ-NarX-like"/>
    <property type="match status" value="1"/>
</dbReference>
<proteinExistence type="predicted"/>
<evidence type="ECO:0000313" key="6">
    <source>
        <dbReference type="EMBL" id="OHV24417.1"/>
    </source>
</evidence>
<evidence type="ECO:0000313" key="7">
    <source>
        <dbReference type="Proteomes" id="UP000179769"/>
    </source>
</evidence>
<reference evidence="7" key="1">
    <citation type="submission" date="2016-07" db="EMBL/GenBank/DDBJ databases">
        <title>Frankia sp. NRRL B-16219 Genome sequencing.</title>
        <authorList>
            <person name="Ghodhbane-Gtari F."/>
            <person name="Swanson E."/>
            <person name="Gueddou A."/>
            <person name="Louati M."/>
            <person name="Nouioui I."/>
            <person name="Hezbri K."/>
            <person name="Abebe-Akele F."/>
            <person name="Simpson S."/>
            <person name="Morris K."/>
            <person name="Thomas K."/>
            <person name="Gtari M."/>
            <person name="Tisa L.S."/>
        </authorList>
    </citation>
    <scope>NUCLEOTIDE SEQUENCE [LARGE SCALE GENOMIC DNA]</scope>
    <source>
        <strain evidence="7">NRRL B-16219</strain>
    </source>
</reference>
<dbReference type="Gene3D" id="3.30.450.40">
    <property type="match status" value="2"/>
</dbReference>
<dbReference type="Pfam" id="PF07730">
    <property type="entry name" value="HisKA_3"/>
    <property type="match status" value="1"/>
</dbReference>
<feature type="domain" description="GAF" evidence="5">
    <location>
        <begin position="295"/>
        <end position="440"/>
    </location>
</feature>
<keyword evidence="2 6" id="KW-0418">Kinase</keyword>
<dbReference type="InterPro" id="IPR036890">
    <property type="entry name" value="HATPase_C_sf"/>
</dbReference>
<comment type="caution">
    <text evidence="6">The sequence shown here is derived from an EMBL/GenBank/DDBJ whole genome shotgun (WGS) entry which is preliminary data.</text>
</comment>
<evidence type="ECO:0000259" key="5">
    <source>
        <dbReference type="SMART" id="SM00065"/>
    </source>
</evidence>
<dbReference type="PANTHER" id="PTHR24421">
    <property type="entry name" value="NITRATE/NITRITE SENSOR PROTEIN NARX-RELATED"/>
    <property type="match status" value="1"/>
</dbReference>
<evidence type="ECO:0000256" key="4">
    <source>
        <dbReference type="SAM" id="MobiDB-lite"/>
    </source>
</evidence>
<dbReference type="PANTHER" id="PTHR24421:SF56">
    <property type="entry name" value="OXYGEN SENSOR HISTIDINE KINASE RESPONSE REGULATOR DOST"/>
    <property type="match status" value="1"/>
</dbReference>
<dbReference type="InterPro" id="IPR003018">
    <property type="entry name" value="GAF"/>
</dbReference>
<dbReference type="SUPFAM" id="SSF55874">
    <property type="entry name" value="ATPase domain of HSP90 chaperone/DNA topoisomerase II/histidine kinase"/>
    <property type="match status" value="1"/>
</dbReference>
<feature type="region of interest" description="Disordered" evidence="4">
    <location>
        <begin position="1"/>
        <end position="31"/>
    </location>
</feature>
<evidence type="ECO:0000256" key="1">
    <source>
        <dbReference type="ARBA" id="ARBA00022679"/>
    </source>
</evidence>
<dbReference type="Pfam" id="PF02518">
    <property type="entry name" value="HATPase_c"/>
    <property type="match status" value="1"/>
</dbReference>
<dbReference type="Pfam" id="PF13185">
    <property type="entry name" value="GAF_2"/>
    <property type="match status" value="2"/>
</dbReference>
<dbReference type="Gene3D" id="3.30.565.10">
    <property type="entry name" value="Histidine kinase-like ATPase, C-terminal domain"/>
    <property type="match status" value="1"/>
</dbReference>
<dbReference type="SUPFAM" id="SSF55781">
    <property type="entry name" value="GAF domain-like"/>
    <property type="match status" value="2"/>
</dbReference>
<feature type="domain" description="GAF" evidence="5">
    <location>
        <begin position="129"/>
        <end position="276"/>
    </location>
</feature>
<dbReference type="InterPro" id="IPR003594">
    <property type="entry name" value="HATPase_dom"/>
</dbReference>
<accession>A0A1S1PSX7</accession>
<gene>
    <name evidence="6" type="ORF">BBK14_06085</name>
</gene>
<dbReference type="Gene3D" id="1.20.5.1930">
    <property type="match status" value="1"/>
</dbReference>
<dbReference type="InterPro" id="IPR011712">
    <property type="entry name" value="Sig_transdc_His_kin_sub3_dim/P"/>
</dbReference>
<dbReference type="Proteomes" id="UP000179769">
    <property type="component" value="Unassembled WGS sequence"/>
</dbReference>
<dbReference type="GO" id="GO:0016020">
    <property type="term" value="C:membrane"/>
    <property type="evidence" value="ECO:0007669"/>
    <property type="project" value="InterPro"/>
</dbReference>
<dbReference type="GO" id="GO:0046983">
    <property type="term" value="F:protein dimerization activity"/>
    <property type="evidence" value="ECO:0007669"/>
    <property type="project" value="InterPro"/>
</dbReference>
<dbReference type="AlphaFoldDB" id="A0A1S1PSX7"/>
<evidence type="ECO:0000256" key="2">
    <source>
        <dbReference type="ARBA" id="ARBA00022777"/>
    </source>
</evidence>
<keyword evidence="1" id="KW-0808">Transferase</keyword>
<dbReference type="OrthoDB" id="5241249at2"/>
<evidence type="ECO:0000256" key="3">
    <source>
        <dbReference type="ARBA" id="ARBA00023012"/>
    </source>
</evidence>
<dbReference type="GO" id="GO:0000155">
    <property type="term" value="F:phosphorelay sensor kinase activity"/>
    <property type="evidence" value="ECO:0007669"/>
    <property type="project" value="InterPro"/>
</dbReference>
<dbReference type="SMART" id="SM00065">
    <property type="entry name" value="GAF"/>
    <property type="match status" value="2"/>
</dbReference>
<organism evidence="6 7">
    <name type="scientific">Parafrankia soli</name>
    <dbReference type="NCBI Taxonomy" id="2599596"/>
    <lineage>
        <taxon>Bacteria</taxon>
        <taxon>Bacillati</taxon>
        <taxon>Actinomycetota</taxon>
        <taxon>Actinomycetes</taxon>
        <taxon>Frankiales</taxon>
        <taxon>Frankiaceae</taxon>
        <taxon>Parafrankia</taxon>
    </lineage>
</organism>
<keyword evidence="7" id="KW-1185">Reference proteome</keyword>